<evidence type="ECO:0000256" key="6">
    <source>
        <dbReference type="ARBA" id="ARBA00022833"/>
    </source>
</evidence>
<evidence type="ECO:0000256" key="12">
    <source>
        <dbReference type="SAM" id="Phobius"/>
    </source>
</evidence>
<feature type="region of interest" description="Disordered" evidence="11">
    <location>
        <begin position="334"/>
        <end position="358"/>
    </location>
</feature>
<dbReference type="CDD" id="cd07328">
    <property type="entry name" value="M48_Ste24p_like"/>
    <property type="match status" value="1"/>
</dbReference>
<comment type="similarity">
    <text evidence="10">Belongs to the peptidase M48 family.</text>
</comment>
<keyword evidence="15" id="KW-1185">Reference proteome</keyword>
<dbReference type="PANTHER" id="PTHR43221:SF2">
    <property type="entry name" value="PROTEASE HTPX HOMOLOG"/>
    <property type="match status" value="1"/>
</dbReference>
<evidence type="ECO:0000256" key="8">
    <source>
        <dbReference type="ARBA" id="ARBA00023049"/>
    </source>
</evidence>
<dbReference type="PANTHER" id="PTHR43221">
    <property type="entry name" value="PROTEASE HTPX"/>
    <property type="match status" value="1"/>
</dbReference>
<dbReference type="Proteomes" id="UP001592528">
    <property type="component" value="Unassembled WGS sequence"/>
</dbReference>
<sequence>MTTTSTPRVSCRSCGSDLTSDPRFVQWCPSCGWNANPGGNQAKGRTDRLLRKLNTQAEERLYRKVTADPSTHRTLSMARIGAFAMAGLVHLVTLALAVGGVWLLLYPSWVARGLGVLALLLAVHQRPRLGPNRKARRSMLTLDPAAAPRLYALTERVAAELGTAAPSVIVVNGSYNASYLRTGARRRVMLSLGLPLWEVLTPGQRLALLGHELGHGANGDSRQGLWVGTALASLREWYYLFRPGRRMVVPGRGRASAQSGIASLGEMVARALLAVFAELTLLAHRVLTRLTLLSGRRAEYLADALSARVAGPDRTAELLQALTMGSVVEHVRQKRRLTTASLPRSRRDSGGPDRRESKDLWTELREHLASVPPSERARRLLVSQLDDSAVDSTHPPTHLRLTYVQQLPPSEPTVAVGADEVAAIENELAAARTAIAHALS</sequence>
<name>A0ABV6UQ04_9ACTN</name>
<gene>
    <name evidence="14" type="ORF">ACEZDJ_19485</name>
</gene>
<dbReference type="GO" id="GO:0008237">
    <property type="term" value="F:metallopeptidase activity"/>
    <property type="evidence" value="ECO:0007669"/>
    <property type="project" value="UniProtKB-KW"/>
</dbReference>
<keyword evidence="5 10" id="KW-0378">Hydrolase</keyword>
<dbReference type="Pfam" id="PF01435">
    <property type="entry name" value="Peptidase_M48"/>
    <property type="match status" value="1"/>
</dbReference>
<reference evidence="14 15" key="1">
    <citation type="submission" date="2024-09" db="EMBL/GenBank/DDBJ databases">
        <authorList>
            <person name="Lee S.D."/>
        </authorList>
    </citation>
    <scope>NUCLEOTIDE SEQUENCE [LARGE SCALE GENOMIC DNA]</scope>
    <source>
        <strain evidence="14 15">N1-5</strain>
    </source>
</reference>
<evidence type="ECO:0000313" key="15">
    <source>
        <dbReference type="Proteomes" id="UP001592528"/>
    </source>
</evidence>
<evidence type="ECO:0000256" key="9">
    <source>
        <dbReference type="ARBA" id="ARBA00023136"/>
    </source>
</evidence>
<dbReference type="EC" id="3.4.24.-" evidence="14"/>
<evidence type="ECO:0000256" key="3">
    <source>
        <dbReference type="ARBA" id="ARBA00022692"/>
    </source>
</evidence>
<accession>A0ABV6UQ04</accession>
<feature type="compositionally biased region" description="Basic and acidic residues" evidence="11">
    <location>
        <begin position="345"/>
        <end position="358"/>
    </location>
</feature>
<organism evidence="14 15">
    <name type="scientific">Streptacidiphilus cavernicola</name>
    <dbReference type="NCBI Taxonomy" id="3342716"/>
    <lineage>
        <taxon>Bacteria</taxon>
        <taxon>Bacillati</taxon>
        <taxon>Actinomycetota</taxon>
        <taxon>Actinomycetes</taxon>
        <taxon>Kitasatosporales</taxon>
        <taxon>Streptomycetaceae</taxon>
        <taxon>Streptacidiphilus</taxon>
    </lineage>
</organism>
<keyword evidence="9 12" id="KW-0472">Membrane</keyword>
<dbReference type="InterPro" id="IPR001915">
    <property type="entry name" value="Peptidase_M48"/>
</dbReference>
<evidence type="ECO:0000259" key="13">
    <source>
        <dbReference type="Pfam" id="PF01435"/>
    </source>
</evidence>
<keyword evidence="7 12" id="KW-1133">Transmembrane helix</keyword>
<keyword evidence="6 10" id="KW-0862">Zinc</keyword>
<feature type="transmembrane region" description="Helical" evidence="12">
    <location>
        <begin position="80"/>
        <end position="103"/>
    </location>
</feature>
<evidence type="ECO:0000256" key="2">
    <source>
        <dbReference type="ARBA" id="ARBA00022670"/>
    </source>
</evidence>
<dbReference type="InterPro" id="IPR050083">
    <property type="entry name" value="HtpX_protease"/>
</dbReference>
<protein>
    <submittedName>
        <fullName evidence="14">M48 family metalloprotease</fullName>
        <ecNumber evidence="14">3.4.24.-</ecNumber>
    </submittedName>
</protein>
<evidence type="ECO:0000256" key="7">
    <source>
        <dbReference type="ARBA" id="ARBA00022989"/>
    </source>
</evidence>
<evidence type="ECO:0000256" key="10">
    <source>
        <dbReference type="RuleBase" id="RU003983"/>
    </source>
</evidence>
<comment type="caution">
    <text evidence="14">The sequence shown here is derived from an EMBL/GenBank/DDBJ whole genome shotgun (WGS) entry which is preliminary data.</text>
</comment>
<evidence type="ECO:0000256" key="1">
    <source>
        <dbReference type="ARBA" id="ARBA00022475"/>
    </source>
</evidence>
<evidence type="ECO:0000313" key="14">
    <source>
        <dbReference type="EMBL" id="MFC1403476.1"/>
    </source>
</evidence>
<evidence type="ECO:0000256" key="4">
    <source>
        <dbReference type="ARBA" id="ARBA00022723"/>
    </source>
</evidence>
<proteinExistence type="inferred from homology"/>
<dbReference type="EMBL" id="JBHEZZ010000010">
    <property type="protein sequence ID" value="MFC1403476.1"/>
    <property type="molecule type" value="Genomic_DNA"/>
</dbReference>
<evidence type="ECO:0000256" key="11">
    <source>
        <dbReference type="SAM" id="MobiDB-lite"/>
    </source>
</evidence>
<keyword evidence="4" id="KW-0479">Metal-binding</keyword>
<keyword evidence="1" id="KW-1003">Cell membrane</keyword>
<dbReference type="RefSeq" id="WP_051725405.1">
    <property type="nucleotide sequence ID" value="NZ_JBHEZZ010000010.1"/>
</dbReference>
<feature type="domain" description="Peptidase M48" evidence="13">
    <location>
        <begin position="146"/>
        <end position="404"/>
    </location>
</feature>
<comment type="cofactor">
    <cofactor evidence="10">
        <name>Zn(2+)</name>
        <dbReference type="ChEBI" id="CHEBI:29105"/>
    </cofactor>
    <text evidence="10">Binds 1 zinc ion per subunit.</text>
</comment>
<keyword evidence="2 10" id="KW-0645">Protease</keyword>
<keyword evidence="3 12" id="KW-0812">Transmembrane</keyword>
<evidence type="ECO:0000256" key="5">
    <source>
        <dbReference type="ARBA" id="ARBA00022801"/>
    </source>
</evidence>
<keyword evidence="8 10" id="KW-0482">Metalloprotease</keyword>
<dbReference type="Gene3D" id="3.30.2010.10">
    <property type="entry name" value="Metalloproteases ('zincins'), catalytic domain"/>
    <property type="match status" value="1"/>
</dbReference>